<dbReference type="Proteomes" id="UP001157418">
    <property type="component" value="Unassembled WGS sequence"/>
</dbReference>
<feature type="domain" description="Disease resistance protein At4g27190-like leucine-rich repeats" evidence="1">
    <location>
        <begin position="1"/>
        <end position="88"/>
    </location>
</feature>
<keyword evidence="3" id="KW-1185">Reference proteome</keyword>
<sequence>MVGSLKQLKELSISNCHYMEEVVVKDENIVVEEEEEESDGKMSELMLPCLKSLKLYGLSCLKGFFVGKADFSFPLLDTLIIIACPAITTFTMGNSSTPELKGIKTDFGSFYVEEDINSFIKMKQEVAFQKILLMPSYYQSISKDITNAKLLSKIKVTTLALDYMLRSCLLFQELNQNQRG</sequence>
<evidence type="ECO:0000313" key="2">
    <source>
        <dbReference type="EMBL" id="CAH1421778.1"/>
    </source>
</evidence>
<dbReference type="SUPFAM" id="SSF52047">
    <property type="entry name" value="RNI-like"/>
    <property type="match status" value="1"/>
</dbReference>
<organism evidence="2 3">
    <name type="scientific">Lactuca virosa</name>
    <dbReference type="NCBI Taxonomy" id="75947"/>
    <lineage>
        <taxon>Eukaryota</taxon>
        <taxon>Viridiplantae</taxon>
        <taxon>Streptophyta</taxon>
        <taxon>Embryophyta</taxon>
        <taxon>Tracheophyta</taxon>
        <taxon>Spermatophyta</taxon>
        <taxon>Magnoliopsida</taxon>
        <taxon>eudicotyledons</taxon>
        <taxon>Gunneridae</taxon>
        <taxon>Pentapetalae</taxon>
        <taxon>asterids</taxon>
        <taxon>campanulids</taxon>
        <taxon>Asterales</taxon>
        <taxon>Asteraceae</taxon>
        <taxon>Cichorioideae</taxon>
        <taxon>Cichorieae</taxon>
        <taxon>Lactucinae</taxon>
        <taxon>Lactuca</taxon>
    </lineage>
</organism>
<proteinExistence type="predicted"/>
<evidence type="ECO:0000313" key="3">
    <source>
        <dbReference type="Proteomes" id="UP001157418"/>
    </source>
</evidence>
<accession>A0AAU9M181</accession>
<dbReference type="InterPro" id="IPR032675">
    <property type="entry name" value="LRR_dom_sf"/>
</dbReference>
<protein>
    <recommendedName>
        <fullName evidence="1">Disease resistance protein At4g27190-like leucine-rich repeats domain-containing protein</fullName>
    </recommendedName>
</protein>
<comment type="caution">
    <text evidence="2">The sequence shown here is derived from an EMBL/GenBank/DDBJ whole genome shotgun (WGS) entry which is preliminary data.</text>
</comment>
<name>A0AAU9M181_9ASTR</name>
<evidence type="ECO:0000259" key="1">
    <source>
        <dbReference type="Pfam" id="PF23247"/>
    </source>
</evidence>
<gene>
    <name evidence="2" type="ORF">LVIROSA_LOCUS9157</name>
</gene>
<dbReference type="Gene3D" id="3.80.10.10">
    <property type="entry name" value="Ribonuclease Inhibitor"/>
    <property type="match status" value="1"/>
</dbReference>
<dbReference type="AlphaFoldDB" id="A0AAU9M181"/>
<dbReference type="EMBL" id="CAKMRJ010001112">
    <property type="protein sequence ID" value="CAH1421778.1"/>
    <property type="molecule type" value="Genomic_DNA"/>
</dbReference>
<reference evidence="2 3" key="1">
    <citation type="submission" date="2022-01" db="EMBL/GenBank/DDBJ databases">
        <authorList>
            <person name="Xiong W."/>
            <person name="Schranz E."/>
        </authorList>
    </citation>
    <scope>NUCLEOTIDE SEQUENCE [LARGE SCALE GENOMIC DNA]</scope>
</reference>
<dbReference type="InterPro" id="IPR057135">
    <property type="entry name" value="At4g27190-like_LRR"/>
</dbReference>
<dbReference type="Pfam" id="PF23247">
    <property type="entry name" value="LRR_RPS2"/>
    <property type="match status" value="1"/>
</dbReference>